<feature type="transmembrane region" description="Helical" evidence="1">
    <location>
        <begin position="56"/>
        <end position="75"/>
    </location>
</feature>
<reference evidence="2 3" key="1">
    <citation type="submission" date="2018-07" db="EMBL/GenBank/DDBJ databases">
        <title>Anaerosacharophilus polymeroproducens gen. nov. sp. nov., an anaerobic bacterium isolated from salt field.</title>
        <authorList>
            <person name="Kim W."/>
            <person name="Yang S.-H."/>
            <person name="Oh J."/>
            <person name="Lee J.-H."/>
            <person name="Kwon K.K."/>
        </authorList>
    </citation>
    <scope>NUCLEOTIDE SEQUENCE [LARGE SCALE GENOMIC DNA]</scope>
    <source>
        <strain evidence="2 3">MCWD5</strain>
    </source>
</reference>
<keyword evidence="3" id="KW-1185">Reference proteome</keyword>
<keyword evidence="1" id="KW-0812">Transmembrane</keyword>
<name>A0A371AXD0_9FIRM</name>
<dbReference type="Proteomes" id="UP000255036">
    <property type="component" value="Unassembled WGS sequence"/>
</dbReference>
<dbReference type="AlphaFoldDB" id="A0A371AXD0"/>
<evidence type="ECO:0000313" key="3">
    <source>
        <dbReference type="Proteomes" id="UP000255036"/>
    </source>
</evidence>
<evidence type="ECO:0000256" key="1">
    <source>
        <dbReference type="SAM" id="Phobius"/>
    </source>
</evidence>
<comment type="caution">
    <text evidence="2">The sequence shown here is derived from an EMBL/GenBank/DDBJ whole genome shotgun (WGS) entry which is preliminary data.</text>
</comment>
<accession>A0A371AXD0</accession>
<proteinExistence type="predicted"/>
<keyword evidence="1" id="KW-0472">Membrane</keyword>
<gene>
    <name evidence="2" type="ORF">DWV06_05930</name>
</gene>
<keyword evidence="1" id="KW-1133">Transmembrane helix</keyword>
<evidence type="ECO:0000313" key="2">
    <source>
        <dbReference type="EMBL" id="RDU24235.1"/>
    </source>
</evidence>
<protein>
    <submittedName>
        <fullName evidence="2">Uncharacterized protein</fullName>
    </submittedName>
</protein>
<dbReference type="EMBL" id="QRCT01000014">
    <property type="protein sequence ID" value="RDU24235.1"/>
    <property type="molecule type" value="Genomic_DNA"/>
</dbReference>
<sequence length="343" mass="39517">MLCLKCGYDMGNRTECPICGYSTEEPKDKIEENHAESNHAEKIVHEKPVQSKYLKVFGICSVGLVLSVICLIQVLKHYESTTHLWFENQYHEVYCDNERVTADRKAMLAVSNQGVLSYEYGNYILSDLEGRKKEVSLDLKGQIVQVIMSNSNEYIGVITNLQNQLSLNLIQVKDTGNMIIDENIDINKLLYITDIGTIMYLDKEGELVRWNRKNKQLVGNKVTQCIVFEESNTFYFLQENKELYHVNLKKEDSPQKIKSNVLSLSAKKENSWKSMTGNVDLIKFGYLEDDLIMNTTQKDTTEVIVKDENYSYGINEKKQLYRKDVIDGEITILHEGVFDFGIR</sequence>
<organism evidence="2 3">
    <name type="scientific">Anaerosacchariphilus polymeriproducens</name>
    <dbReference type="NCBI Taxonomy" id="1812858"/>
    <lineage>
        <taxon>Bacteria</taxon>
        <taxon>Bacillati</taxon>
        <taxon>Bacillota</taxon>
        <taxon>Clostridia</taxon>
        <taxon>Lachnospirales</taxon>
        <taxon>Lachnospiraceae</taxon>
        <taxon>Anaerosacchariphilus</taxon>
    </lineage>
</organism>
<dbReference type="RefSeq" id="WP_115481259.1">
    <property type="nucleotide sequence ID" value="NZ_QRCT01000014.1"/>
</dbReference>